<feature type="region of interest" description="Disordered" evidence="1">
    <location>
        <begin position="21"/>
        <end position="64"/>
    </location>
</feature>
<name>A0A1I5PPI8_9PSEU</name>
<feature type="signal peptide" evidence="2">
    <location>
        <begin position="1"/>
        <end position="24"/>
    </location>
</feature>
<gene>
    <name evidence="3" type="ORF">SAMN05421810_102357</name>
</gene>
<accession>A0A1I5PPI8</accession>
<dbReference type="AlphaFoldDB" id="A0A1I5PPI8"/>
<keyword evidence="4" id="KW-1185">Reference proteome</keyword>
<dbReference type="STRING" id="587909.SAMN05421810_102357"/>
<sequence length="64" mass="6146">MRKRSLRVLAATVAAAGVLGFTGACDDTSPGGGEDGGTQQEDGNQQDGGDNEDGGDGGDGGYGG</sequence>
<keyword evidence="2" id="KW-0732">Signal</keyword>
<dbReference type="Proteomes" id="UP000198727">
    <property type="component" value="Unassembled WGS sequence"/>
</dbReference>
<evidence type="ECO:0000256" key="1">
    <source>
        <dbReference type="SAM" id="MobiDB-lite"/>
    </source>
</evidence>
<evidence type="ECO:0000256" key="2">
    <source>
        <dbReference type="SAM" id="SignalP"/>
    </source>
</evidence>
<dbReference type="PROSITE" id="PS51257">
    <property type="entry name" value="PROKAR_LIPOPROTEIN"/>
    <property type="match status" value="1"/>
</dbReference>
<organism evidence="3 4">
    <name type="scientific">Amycolatopsis arida</name>
    <dbReference type="NCBI Taxonomy" id="587909"/>
    <lineage>
        <taxon>Bacteria</taxon>
        <taxon>Bacillati</taxon>
        <taxon>Actinomycetota</taxon>
        <taxon>Actinomycetes</taxon>
        <taxon>Pseudonocardiales</taxon>
        <taxon>Pseudonocardiaceae</taxon>
        <taxon>Amycolatopsis</taxon>
    </lineage>
</organism>
<protein>
    <submittedName>
        <fullName evidence="3">Uncharacterized protein</fullName>
    </submittedName>
</protein>
<feature type="chain" id="PRO_5011682191" evidence="2">
    <location>
        <begin position="25"/>
        <end position="64"/>
    </location>
</feature>
<reference evidence="4" key="1">
    <citation type="submission" date="2016-10" db="EMBL/GenBank/DDBJ databases">
        <authorList>
            <person name="Varghese N."/>
            <person name="Submissions S."/>
        </authorList>
    </citation>
    <scope>NUCLEOTIDE SEQUENCE [LARGE SCALE GENOMIC DNA]</scope>
    <source>
        <strain evidence="4">CGMCC 4.5579</strain>
    </source>
</reference>
<evidence type="ECO:0000313" key="4">
    <source>
        <dbReference type="Proteomes" id="UP000198727"/>
    </source>
</evidence>
<proteinExistence type="predicted"/>
<evidence type="ECO:0000313" key="3">
    <source>
        <dbReference type="EMBL" id="SFP35993.1"/>
    </source>
</evidence>
<feature type="compositionally biased region" description="Low complexity" evidence="1">
    <location>
        <begin position="37"/>
        <end position="48"/>
    </location>
</feature>
<dbReference type="EMBL" id="FOWW01000002">
    <property type="protein sequence ID" value="SFP35993.1"/>
    <property type="molecule type" value="Genomic_DNA"/>
</dbReference>